<dbReference type="InterPro" id="IPR033121">
    <property type="entry name" value="PEPTIDASE_A1"/>
</dbReference>
<keyword evidence="3 6" id="KW-0064">Aspartyl protease</keyword>
<proteinExistence type="inferred from homology"/>
<name>A0AAN6IEG0_9EURO</name>
<protein>
    <submittedName>
        <fullName evidence="9">Aspartic endopeptidase</fullName>
    </submittedName>
</protein>
<evidence type="ECO:0000256" key="3">
    <source>
        <dbReference type="ARBA" id="ARBA00022750"/>
    </source>
</evidence>
<comment type="similarity">
    <text evidence="1 6">Belongs to the peptidase A1 family.</text>
</comment>
<dbReference type="Gene3D" id="2.40.70.10">
    <property type="entry name" value="Acid Proteases"/>
    <property type="match status" value="2"/>
</dbReference>
<evidence type="ECO:0000256" key="5">
    <source>
        <dbReference type="PIRSR" id="PIRSR601461-1"/>
    </source>
</evidence>
<feature type="domain" description="Peptidase A1" evidence="8">
    <location>
        <begin position="104"/>
        <end position="433"/>
    </location>
</feature>
<evidence type="ECO:0000256" key="1">
    <source>
        <dbReference type="ARBA" id="ARBA00007447"/>
    </source>
</evidence>
<feature type="signal peptide" evidence="7">
    <location>
        <begin position="1"/>
        <end position="22"/>
    </location>
</feature>
<feature type="active site" evidence="5">
    <location>
        <position position="122"/>
    </location>
</feature>
<dbReference type="CDD" id="cd06097">
    <property type="entry name" value="Aspergillopepsin_like"/>
    <property type="match status" value="1"/>
</dbReference>
<sequence length="445" mass="48628">MQGRAWLSLIHILLITTVVAIATPVSVVRHPNYNANVTRISVHHNPNYHANGTKSLVHVYYKYGITPILPGPYHRGDDGILRKRQEDGTTGVVTADDQENDMYYTCPVEIGTPPQTLNLNFDTGSSDTWVWSTAIPETELASTSGETLFDPSKSSTFHNMPGSTWQIRYGDGSSASGTVGTDVVKIGSITIEGQAVELANQLSRQLLNDSVANGLLGLGFSFINNVIPIRVQTPLENMILQNDIPTNQELFTCYLGSYKDVNDPDGGRSFYSFGDIDESVIPSGQELCYTPINNTRGFWMFDSPSVIINGEQYDLPKYQAVADTGTTLLLLPDEVCRQFYGQIPGSEYSEADQGWVYPTNTSPNDLPDFSVAVGTCPITIDKEHIGFAPSLKPNMTFGGIQSPGNLKFGIFGDIFLQNVYAVFDGGILRFGVVQRADPTPDGQQS</sequence>
<dbReference type="Proteomes" id="UP001203852">
    <property type="component" value="Unassembled WGS sequence"/>
</dbReference>
<evidence type="ECO:0000313" key="10">
    <source>
        <dbReference type="Proteomes" id="UP001203852"/>
    </source>
</evidence>
<reference evidence="9" key="1">
    <citation type="journal article" date="2022" name="bioRxiv">
        <title>Deciphering the potential niche of two novel black yeast fungi from a biological soil crust based on their genomes, phenotypes, and melanin regulation.</title>
        <authorList>
            <consortium name="DOE Joint Genome Institute"/>
            <person name="Carr E.C."/>
            <person name="Barton Q."/>
            <person name="Grambo S."/>
            <person name="Sullivan M."/>
            <person name="Renfro C.M."/>
            <person name="Kuo A."/>
            <person name="Pangilinan J."/>
            <person name="Lipzen A."/>
            <person name="Keymanesh K."/>
            <person name="Savage E."/>
            <person name="Barry K."/>
            <person name="Grigoriev I.V."/>
            <person name="Riekhof W.R."/>
            <person name="Harris S.S."/>
        </authorList>
    </citation>
    <scope>NUCLEOTIDE SEQUENCE</scope>
    <source>
        <strain evidence="9">JF 03-4F</strain>
    </source>
</reference>
<dbReference type="InterPro" id="IPR001969">
    <property type="entry name" value="Aspartic_peptidase_AS"/>
</dbReference>
<dbReference type="GO" id="GO:0006508">
    <property type="term" value="P:proteolysis"/>
    <property type="evidence" value="ECO:0007669"/>
    <property type="project" value="UniProtKB-KW"/>
</dbReference>
<evidence type="ECO:0000256" key="2">
    <source>
        <dbReference type="ARBA" id="ARBA00022670"/>
    </source>
</evidence>
<dbReference type="GO" id="GO:0004190">
    <property type="term" value="F:aspartic-type endopeptidase activity"/>
    <property type="evidence" value="ECO:0007669"/>
    <property type="project" value="UniProtKB-KW"/>
</dbReference>
<evidence type="ECO:0000256" key="6">
    <source>
        <dbReference type="RuleBase" id="RU000454"/>
    </source>
</evidence>
<dbReference type="EMBL" id="MU404354">
    <property type="protein sequence ID" value="KAI1612534.1"/>
    <property type="molecule type" value="Genomic_DNA"/>
</dbReference>
<gene>
    <name evidence="9" type="ORF">EDD36DRAFT_239991</name>
</gene>
<evidence type="ECO:0000256" key="4">
    <source>
        <dbReference type="ARBA" id="ARBA00022801"/>
    </source>
</evidence>
<comment type="caution">
    <text evidence="9">The sequence shown here is derived from an EMBL/GenBank/DDBJ whole genome shotgun (WGS) entry which is preliminary data.</text>
</comment>
<feature type="chain" id="PRO_5042823730" evidence="7">
    <location>
        <begin position="23"/>
        <end position="445"/>
    </location>
</feature>
<keyword evidence="10" id="KW-1185">Reference proteome</keyword>
<dbReference type="SUPFAM" id="SSF50630">
    <property type="entry name" value="Acid proteases"/>
    <property type="match status" value="1"/>
</dbReference>
<evidence type="ECO:0000256" key="7">
    <source>
        <dbReference type="SAM" id="SignalP"/>
    </source>
</evidence>
<accession>A0AAN6IEG0</accession>
<dbReference type="PROSITE" id="PS00141">
    <property type="entry name" value="ASP_PROTEASE"/>
    <property type="match status" value="1"/>
</dbReference>
<dbReference type="PANTHER" id="PTHR47966">
    <property type="entry name" value="BETA-SITE APP-CLEAVING ENZYME, ISOFORM A-RELATED"/>
    <property type="match status" value="1"/>
</dbReference>
<dbReference type="AlphaFoldDB" id="A0AAN6IEG0"/>
<dbReference type="InterPro" id="IPR034163">
    <property type="entry name" value="Aspergillopepsin-like_cat_dom"/>
</dbReference>
<dbReference type="PANTHER" id="PTHR47966:SF1">
    <property type="entry name" value="ASPARTYL PROTEINASE"/>
    <property type="match status" value="1"/>
</dbReference>
<dbReference type="PRINTS" id="PR00792">
    <property type="entry name" value="PEPSIN"/>
</dbReference>
<feature type="active site" evidence="5">
    <location>
        <position position="323"/>
    </location>
</feature>
<keyword evidence="4 6" id="KW-0378">Hydrolase</keyword>
<organism evidence="9 10">
    <name type="scientific">Exophiala viscosa</name>
    <dbReference type="NCBI Taxonomy" id="2486360"/>
    <lineage>
        <taxon>Eukaryota</taxon>
        <taxon>Fungi</taxon>
        <taxon>Dikarya</taxon>
        <taxon>Ascomycota</taxon>
        <taxon>Pezizomycotina</taxon>
        <taxon>Eurotiomycetes</taxon>
        <taxon>Chaetothyriomycetidae</taxon>
        <taxon>Chaetothyriales</taxon>
        <taxon>Herpotrichiellaceae</taxon>
        <taxon>Exophiala</taxon>
    </lineage>
</organism>
<keyword evidence="7" id="KW-0732">Signal</keyword>
<dbReference type="Pfam" id="PF00026">
    <property type="entry name" value="Asp"/>
    <property type="match status" value="1"/>
</dbReference>
<dbReference type="InterPro" id="IPR001461">
    <property type="entry name" value="Aspartic_peptidase_A1"/>
</dbReference>
<evidence type="ECO:0000259" key="8">
    <source>
        <dbReference type="PROSITE" id="PS51767"/>
    </source>
</evidence>
<dbReference type="InterPro" id="IPR021109">
    <property type="entry name" value="Peptidase_aspartic_dom_sf"/>
</dbReference>
<evidence type="ECO:0000313" key="9">
    <source>
        <dbReference type="EMBL" id="KAI1612534.1"/>
    </source>
</evidence>
<dbReference type="PROSITE" id="PS51767">
    <property type="entry name" value="PEPTIDASE_A1"/>
    <property type="match status" value="1"/>
</dbReference>
<keyword evidence="2 6" id="KW-0645">Protease</keyword>